<protein>
    <submittedName>
        <fullName evidence="1">Uncharacterized protein</fullName>
    </submittedName>
</protein>
<sequence length="53" mass="5687">MSVGPFAAFDPSELRVFGFTLGCTSAKVSVKEVDICVVWQRMVDTVSGDCGDE</sequence>
<accession>A0A8H5CES3</accession>
<keyword evidence="3" id="KW-1185">Reference proteome</keyword>
<evidence type="ECO:0000313" key="2">
    <source>
        <dbReference type="EMBL" id="KAF5373147.1"/>
    </source>
</evidence>
<dbReference type="Proteomes" id="UP000559256">
    <property type="component" value="Unassembled WGS sequence"/>
</dbReference>
<dbReference type="EMBL" id="JAACJM010000004">
    <property type="protein sequence ID" value="KAF5373147.1"/>
    <property type="molecule type" value="Genomic_DNA"/>
</dbReference>
<dbReference type="EMBL" id="JAACJM010000175">
    <property type="protein sequence ID" value="KAF5340472.1"/>
    <property type="molecule type" value="Genomic_DNA"/>
</dbReference>
<organism evidence="1 3">
    <name type="scientific">Tetrapyrgos nigripes</name>
    <dbReference type="NCBI Taxonomy" id="182062"/>
    <lineage>
        <taxon>Eukaryota</taxon>
        <taxon>Fungi</taxon>
        <taxon>Dikarya</taxon>
        <taxon>Basidiomycota</taxon>
        <taxon>Agaricomycotina</taxon>
        <taxon>Agaricomycetes</taxon>
        <taxon>Agaricomycetidae</taxon>
        <taxon>Agaricales</taxon>
        <taxon>Marasmiineae</taxon>
        <taxon>Marasmiaceae</taxon>
        <taxon>Tetrapyrgos</taxon>
    </lineage>
</organism>
<gene>
    <name evidence="2" type="ORF">D9758_001772</name>
    <name evidence="1" type="ORF">D9758_014538</name>
</gene>
<evidence type="ECO:0000313" key="3">
    <source>
        <dbReference type="Proteomes" id="UP000559256"/>
    </source>
</evidence>
<reference evidence="1 3" key="1">
    <citation type="journal article" date="2020" name="ISME J.">
        <title>Uncovering the hidden diversity of litter-decomposition mechanisms in mushroom-forming fungi.</title>
        <authorList>
            <person name="Floudas D."/>
            <person name="Bentzer J."/>
            <person name="Ahren D."/>
            <person name="Johansson T."/>
            <person name="Persson P."/>
            <person name="Tunlid A."/>
        </authorList>
    </citation>
    <scope>NUCLEOTIDE SEQUENCE [LARGE SCALE GENOMIC DNA]</scope>
    <source>
        <strain evidence="1 3">CBS 291.85</strain>
    </source>
</reference>
<dbReference type="AlphaFoldDB" id="A0A8H5CES3"/>
<proteinExistence type="predicted"/>
<comment type="caution">
    <text evidence="1">The sequence shown here is derived from an EMBL/GenBank/DDBJ whole genome shotgun (WGS) entry which is preliminary data.</text>
</comment>
<name>A0A8H5CES3_9AGAR</name>
<evidence type="ECO:0000313" key="1">
    <source>
        <dbReference type="EMBL" id="KAF5340472.1"/>
    </source>
</evidence>